<dbReference type="AlphaFoldDB" id="A0A1M6LDA5"/>
<evidence type="ECO:0000259" key="4">
    <source>
        <dbReference type="PROSITE" id="PS50110"/>
    </source>
</evidence>
<dbReference type="RefSeq" id="WP_073147108.1">
    <property type="nucleotide sequence ID" value="NZ_FRAG01000006.1"/>
</dbReference>
<accession>A0A1M6LDA5</accession>
<evidence type="ECO:0000313" key="6">
    <source>
        <dbReference type="Proteomes" id="UP000184465"/>
    </source>
</evidence>
<gene>
    <name evidence="5" type="ORF">SAMN02745912_00741</name>
</gene>
<proteinExistence type="predicted"/>
<dbReference type="OrthoDB" id="9809318at2"/>
<dbReference type="STRING" id="1121301.SAMN02745912_00741"/>
<evidence type="ECO:0000256" key="3">
    <source>
        <dbReference type="PROSITE-ProRule" id="PRU00169"/>
    </source>
</evidence>
<dbReference type="Proteomes" id="UP000184465">
    <property type="component" value="Unassembled WGS sequence"/>
</dbReference>
<dbReference type="Gene3D" id="3.40.50.2300">
    <property type="match status" value="1"/>
</dbReference>
<dbReference type="PROSITE" id="PS50110">
    <property type="entry name" value="RESPONSE_REGULATORY"/>
    <property type="match status" value="1"/>
</dbReference>
<comment type="function">
    <text evidence="2">May play the central regulatory role in sporulation. It may be an element of the effector pathway responsible for the activation of sporulation genes in response to nutritional stress. Spo0A may act in concert with spo0H (a sigma factor) to control the expression of some genes that are critical to the sporulation process.</text>
</comment>
<keyword evidence="3" id="KW-0597">Phosphoprotein</keyword>
<dbReference type="InterPro" id="IPR011006">
    <property type="entry name" value="CheY-like_superfamily"/>
</dbReference>
<organism evidence="5 6">
    <name type="scientific">Paramaledivibacter caminithermalis (strain DSM 15212 / CIP 107654 / DViRD3)</name>
    <name type="common">Clostridium caminithermale</name>
    <dbReference type="NCBI Taxonomy" id="1121301"/>
    <lineage>
        <taxon>Bacteria</taxon>
        <taxon>Bacillati</taxon>
        <taxon>Bacillota</taxon>
        <taxon>Clostridia</taxon>
        <taxon>Peptostreptococcales</taxon>
        <taxon>Caminicellaceae</taxon>
        <taxon>Paramaledivibacter</taxon>
    </lineage>
</organism>
<evidence type="ECO:0000256" key="2">
    <source>
        <dbReference type="ARBA" id="ARBA00024867"/>
    </source>
</evidence>
<reference evidence="5 6" key="1">
    <citation type="submission" date="2016-11" db="EMBL/GenBank/DDBJ databases">
        <authorList>
            <person name="Jaros S."/>
            <person name="Januszkiewicz K."/>
            <person name="Wedrychowicz H."/>
        </authorList>
    </citation>
    <scope>NUCLEOTIDE SEQUENCE [LARGE SCALE GENOMIC DNA]</scope>
    <source>
        <strain evidence="5 6">DSM 15212</strain>
    </source>
</reference>
<dbReference type="InterPro" id="IPR001789">
    <property type="entry name" value="Sig_transdc_resp-reg_receiver"/>
</dbReference>
<feature type="modified residue" description="4-aspartylphosphate" evidence="3">
    <location>
        <position position="63"/>
    </location>
</feature>
<sequence length="239" mass="28330">MRREGDHIKIKAAIIDDFKEQVDIVCEYISEFHKDIIPVGFYNPNQAKEAILKTCDFDIIITDHFMPYLEGDKLVGYLLKEYRPIIILITFLHDSEIIKRMKYYDYKVGKPMRFEDLNMVLNIVKRDIYISRDNKVNDKTEEILNNRCDLKQKSLFQKMIKVLLYDEEVKSRVYDTLSNQNDEKKSSIRRSLNNIIQNLDNNSFGKLGFVTRPKNIEFLSKFVDVVEKELIEEKKVSNK</sequence>
<dbReference type="EMBL" id="FRAG01000006">
    <property type="protein sequence ID" value="SHJ69221.1"/>
    <property type="molecule type" value="Genomic_DNA"/>
</dbReference>
<dbReference type="GO" id="GO:0000160">
    <property type="term" value="P:phosphorelay signal transduction system"/>
    <property type="evidence" value="ECO:0007669"/>
    <property type="project" value="InterPro"/>
</dbReference>
<evidence type="ECO:0000313" key="5">
    <source>
        <dbReference type="EMBL" id="SHJ69221.1"/>
    </source>
</evidence>
<keyword evidence="6" id="KW-1185">Reference proteome</keyword>
<protein>
    <recommendedName>
        <fullName evidence="1">Stage 0 sporulation protein A homolog</fullName>
    </recommendedName>
</protein>
<dbReference type="SUPFAM" id="SSF52172">
    <property type="entry name" value="CheY-like"/>
    <property type="match status" value="1"/>
</dbReference>
<evidence type="ECO:0000256" key="1">
    <source>
        <dbReference type="ARBA" id="ARBA00018672"/>
    </source>
</evidence>
<name>A0A1M6LDA5_PARC5</name>
<feature type="domain" description="Response regulatory" evidence="4">
    <location>
        <begin position="11"/>
        <end position="125"/>
    </location>
</feature>